<dbReference type="AlphaFoldDB" id="A0A365P0U6"/>
<keyword evidence="3" id="KW-1185">Reference proteome</keyword>
<dbReference type="EMBL" id="QLST01000009">
    <property type="protein sequence ID" value="RBA28136.1"/>
    <property type="molecule type" value="Genomic_DNA"/>
</dbReference>
<proteinExistence type="predicted"/>
<accession>A0A365P0U6</accession>
<comment type="caution">
    <text evidence="2">The sequence shown here is derived from an EMBL/GenBank/DDBJ whole genome shotgun (WGS) entry which is preliminary data.</text>
</comment>
<sequence>MKYKGLAFLFVLFVSHWTIGQELNCTVTVNADRMTDVNPQIFRNLEKQVSEFLNNTKWTNLEYQQQEKIACNFFINVSEFKNNNMAATIQVQSSRAVFNSTYASPILNINDKDFNFRYLEFEQLVFDQNSFNSNLTSVLAFYANIIIGLDMDSFAENGGSKYLEIASNIMNVAQSSGFKGWTQAEGNNNNRYFLISDILSNTFAPYRKALYEYHFKGLDVMSEDLQKGKENVMLAITILSDIHKVRPNSFVMRTFFDAKTDEVVSIFSGGPRVDVVKLSETLNRISPLNSVKWNRIR</sequence>
<dbReference type="RefSeq" id="WP_113989180.1">
    <property type="nucleotide sequence ID" value="NZ_QLST01000009.1"/>
</dbReference>
<dbReference type="InterPro" id="IPR032274">
    <property type="entry name" value="DUF4835"/>
</dbReference>
<evidence type="ECO:0000313" key="3">
    <source>
        <dbReference type="Proteomes" id="UP000253319"/>
    </source>
</evidence>
<reference evidence="2 3" key="1">
    <citation type="submission" date="2018-06" db="EMBL/GenBank/DDBJ databases">
        <title>Flavobacterium tibetense sp. nov., isolated from a wetland YonghuCo on Tibetan Plateau.</title>
        <authorList>
            <person name="Xing P."/>
            <person name="Phurbu D."/>
            <person name="Lu H."/>
        </authorList>
    </citation>
    <scope>NUCLEOTIDE SEQUENCE [LARGE SCALE GENOMIC DNA]</scope>
    <source>
        <strain evidence="2 3">YH5</strain>
    </source>
</reference>
<feature type="chain" id="PRO_5017049041" evidence="1">
    <location>
        <begin position="21"/>
        <end position="297"/>
    </location>
</feature>
<evidence type="ECO:0000256" key="1">
    <source>
        <dbReference type="SAM" id="SignalP"/>
    </source>
</evidence>
<protein>
    <submittedName>
        <fullName evidence="2">DUF4835 domain-containing protein</fullName>
    </submittedName>
</protein>
<name>A0A365P0U6_9FLAO</name>
<dbReference type="Proteomes" id="UP000253319">
    <property type="component" value="Unassembled WGS sequence"/>
</dbReference>
<keyword evidence="1" id="KW-0732">Signal</keyword>
<gene>
    <name evidence="2" type="ORF">DPN68_08255</name>
</gene>
<dbReference type="Pfam" id="PF16119">
    <property type="entry name" value="DUF4835"/>
    <property type="match status" value="1"/>
</dbReference>
<dbReference type="OrthoDB" id="9773381at2"/>
<evidence type="ECO:0000313" key="2">
    <source>
        <dbReference type="EMBL" id="RBA28136.1"/>
    </source>
</evidence>
<feature type="signal peptide" evidence="1">
    <location>
        <begin position="1"/>
        <end position="20"/>
    </location>
</feature>
<organism evidence="2 3">
    <name type="scientific">Flavobacterium tibetense</name>
    <dbReference type="NCBI Taxonomy" id="2233533"/>
    <lineage>
        <taxon>Bacteria</taxon>
        <taxon>Pseudomonadati</taxon>
        <taxon>Bacteroidota</taxon>
        <taxon>Flavobacteriia</taxon>
        <taxon>Flavobacteriales</taxon>
        <taxon>Flavobacteriaceae</taxon>
        <taxon>Flavobacterium</taxon>
    </lineage>
</organism>